<name>A0A366FWB2_9HYPH</name>
<dbReference type="GO" id="GO:0016874">
    <property type="term" value="F:ligase activity"/>
    <property type="evidence" value="ECO:0007669"/>
    <property type="project" value="UniProtKB-KW"/>
</dbReference>
<dbReference type="InterPro" id="IPR000873">
    <property type="entry name" value="AMP-dep_synth/lig_dom"/>
</dbReference>
<proteinExistence type="inferred from homology"/>
<dbReference type="InterPro" id="IPR042099">
    <property type="entry name" value="ANL_N_sf"/>
</dbReference>
<dbReference type="Gene3D" id="3.30.300.30">
    <property type="match status" value="1"/>
</dbReference>
<reference evidence="10 11" key="1">
    <citation type="submission" date="2018-06" db="EMBL/GenBank/DDBJ databases">
        <title>Genomic Encyclopedia of Type Strains, Phase IV (KMG-IV): sequencing the most valuable type-strain genomes for metagenomic binning, comparative biology and taxonomic classification.</title>
        <authorList>
            <person name="Goeker M."/>
        </authorList>
    </citation>
    <scope>NUCLEOTIDE SEQUENCE [LARGE SCALE GENOMIC DNA]</scope>
    <source>
        <strain evidence="10 11">DSM 24875</strain>
    </source>
</reference>
<dbReference type="InterPro" id="IPR025110">
    <property type="entry name" value="AMP-bd_C"/>
</dbReference>
<comment type="caution">
    <text evidence="10">The sequence shown here is derived from an EMBL/GenBank/DDBJ whole genome shotgun (WGS) entry which is preliminary data.</text>
</comment>
<comment type="catalytic activity">
    <reaction evidence="5">
        <text>3-(methylsulfanyl)propanoate + ATP + CoA = 3-(methylsulfanyl)propanoyl-CoA + AMP + diphosphate</text>
        <dbReference type="Rhea" id="RHEA:43052"/>
        <dbReference type="ChEBI" id="CHEBI:30616"/>
        <dbReference type="ChEBI" id="CHEBI:33019"/>
        <dbReference type="ChEBI" id="CHEBI:49016"/>
        <dbReference type="ChEBI" id="CHEBI:57287"/>
        <dbReference type="ChEBI" id="CHEBI:82815"/>
        <dbReference type="ChEBI" id="CHEBI:456215"/>
        <dbReference type="EC" id="6.2.1.44"/>
    </reaction>
    <physiologicalReaction direction="left-to-right" evidence="5">
        <dbReference type="Rhea" id="RHEA:43053"/>
    </physiologicalReaction>
</comment>
<dbReference type="RefSeq" id="WP_113887360.1">
    <property type="nucleotide sequence ID" value="NZ_QNRK01000001.1"/>
</dbReference>
<dbReference type="SUPFAM" id="SSF56801">
    <property type="entry name" value="Acetyl-CoA synthetase-like"/>
    <property type="match status" value="1"/>
</dbReference>
<dbReference type="FunFam" id="3.30.300.30:FF:000008">
    <property type="entry name" value="2,3-dihydroxybenzoate-AMP ligase"/>
    <property type="match status" value="1"/>
</dbReference>
<dbReference type="EMBL" id="QNRK01000001">
    <property type="protein sequence ID" value="RBP18310.1"/>
    <property type="molecule type" value="Genomic_DNA"/>
</dbReference>
<dbReference type="InterPro" id="IPR045851">
    <property type="entry name" value="AMP-bd_C_sf"/>
</dbReference>
<keyword evidence="4" id="KW-0443">Lipid metabolism</keyword>
<dbReference type="NCBIfam" id="NF006020">
    <property type="entry name" value="PRK08162.1"/>
    <property type="match status" value="1"/>
</dbReference>
<evidence type="ECO:0000256" key="6">
    <source>
        <dbReference type="ARBA" id="ARBA00066616"/>
    </source>
</evidence>
<feature type="domain" description="AMP-binding enzyme C-terminal" evidence="9">
    <location>
        <begin position="455"/>
        <end position="529"/>
    </location>
</feature>
<dbReference type="EC" id="6.2.1.44" evidence="6"/>
<dbReference type="PANTHER" id="PTHR43859:SF4">
    <property type="entry name" value="BUTANOATE--COA LIGASE AAE1-RELATED"/>
    <property type="match status" value="1"/>
</dbReference>
<evidence type="ECO:0000256" key="1">
    <source>
        <dbReference type="ARBA" id="ARBA00006432"/>
    </source>
</evidence>
<keyword evidence="11" id="KW-1185">Reference proteome</keyword>
<evidence type="ECO:0000256" key="7">
    <source>
        <dbReference type="ARBA" id="ARBA00067668"/>
    </source>
</evidence>
<organism evidence="10 11">
    <name type="scientific">Roseiarcus fermentans</name>
    <dbReference type="NCBI Taxonomy" id="1473586"/>
    <lineage>
        <taxon>Bacteria</taxon>
        <taxon>Pseudomonadati</taxon>
        <taxon>Pseudomonadota</taxon>
        <taxon>Alphaproteobacteria</taxon>
        <taxon>Hyphomicrobiales</taxon>
        <taxon>Roseiarcaceae</taxon>
        <taxon>Roseiarcus</taxon>
    </lineage>
</organism>
<dbReference type="Pfam" id="PF00501">
    <property type="entry name" value="AMP-binding"/>
    <property type="match status" value="1"/>
</dbReference>
<dbReference type="Proteomes" id="UP000253529">
    <property type="component" value="Unassembled WGS sequence"/>
</dbReference>
<keyword evidence="2" id="KW-0436">Ligase</keyword>
<evidence type="ECO:0000256" key="3">
    <source>
        <dbReference type="ARBA" id="ARBA00022832"/>
    </source>
</evidence>
<dbReference type="InterPro" id="IPR020845">
    <property type="entry name" value="AMP-binding_CS"/>
</dbReference>
<evidence type="ECO:0000256" key="2">
    <source>
        <dbReference type="ARBA" id="ARBA00022598"/>
    </source>
</evidence>
<gene>
    <name evidence="10" type="ORF">DFR50_101254</name>
</gene>
<dbReference type="CDD" id="cd12118">
    <property type="entry name" value="ttLC_FACS_AEE21_like"/>
    <property type="match status" value="1"/>
</dbReference>
<evidence type="ECO:0000256" key="4">
    <source>
        <dbReference type="ARBA" id="ARBA00023098"/>
    </source>
</evidence>
<evidence type="ECO:0000313" key="10">
    <source>
        <dbReference type="EMBL" id="RBP18310.1"/>
    </source>
</evidence>
<dbReference type="PANTHER" id="PTHR43859">
    <property type="entry name" value="ACYL-ACTIVATING ENZYME"/>
    <property type="match status" value="1"/>
</dbReference>
<keyword evidence="3" id="KW-0276">Fatty acid metabolism</keyword>
<dbReference type="Pfam" id="PF13193">
    <property type="entry name" value="AMP-binding_C"/>
    <property type="match status" value="1"/>
</dbReference>
<dbReference type="PROSITE" id="PS00455">
    <property type="entry name" value="AMP_BINDING"/>
    <property type="match status" value="1"/>
</dbReference>
<comment type="similarity">
    <text evidence="1">Belongs to the ATP-dependent AMP-binding enzyme family.</text>
</comment>
<dbReference type="Gene3D" id="3.40.50.12780">
    <property type="entry name" value="N-terminal domain of ligase-like"/>
    <property type="match status" value="1"/>
</dbReference>
<sequence length="546" mass="60444">MSQSSYERDLDRNAANFQPLTPLTYLERAAQVFPDRLAIAHGPLRRSYREFHARSKQLASALAKRGFVRGDTVAAMLANTPAMLECHYGVPMCGAALSTMNTRLDAAAIAFMLDHGEAKAVVVDREFSKVMAEALKLANVRPLVIDYDDPEYDGSGERIGAIEYEALLAEGDESYERAFPLDEWDAIALNYTSGTTGDPKGVVYHHRGAALLAMGNIVTADMGRHPVYLWTLPMFHCNGWCFPWSISVKAGVHVCLRQVRAKTLYDLIDEHKVTHLCGAPIVMSILLNARESERKPLPHLVRFFTAAAPPPAAVLKAMRAAGFEVTHLYGLTEVYGPAVVNDWKDEWNALEAEEQAHLKARQGVRYHALDALDVMDPDTMAPTPADGKTMGEVMFRGNVVMKGYFKNKSATERAFAGGWFHSGDLGVKHPDGYIQLRDRSKDIIISGGENISSIEVEDALFEHPGVQLAAVVARPDEKWGETPCAFVEMKPGETATEEELKAWCRQRLAHYKCPRTVVFADIPKTSTGKVQKFALRERARRLGDTA</sequence>
<evidence type="ECO:0000259" key="9">
    <source>
        <dbReference type="Pfam" id="PF13193"/>
    </source>
</evidence>
<evidence type="ECO:0000259" key="8">
    <source>
        <dbReference type="Pfam" id="PF00501"/>
    </source>
</evidence>
<evidence type="ECO:0000313" key="11">
    <source>
        <dbReference type="Proteomes" id="UP000253529"/>
    </source>
</evidence>
<dbReference type="OrthoDB" id="9803968at2"/>
<evidence type="ECO:0000256" key="5">
    <source>
        <dbReference type="ARBA" id="ARBA00051915"/>
    </source>
</evidence>
<accession>A0A366FWB2</accession>
<dbReference type="AlphaFoldDB" id="A0A366FWB2"/>
<dbReference type="GO" id="GO:0006631">
    <property type="term" value="P:fatty acid metabolic process"/>
    <property type="evidence" value="ECO:0007669"/>
    <property type="project" value="UniProtKB-KW"/>
</dbReference>
<protein>
    <recommendedName>
        <fullName evidence="7">3-methylmercaptopropionyl-CoA ligase</fullName>
        <ecNumber evidence="6">6.2.1.44</ecNumber>
    </recommendedName>
</protein>
<feature type="domain" description="AMP-dependent synthetase/ligase" evidence="8">
    <location>
        <begin position="26"/>
        <end position="405"/>
    </location>
</feature>